<feature type="non-terminal residue" evidence="1">
    <location>
        <position position="118"/>
    </location>
</feature>
<dbReference type="EMBL" id="GBEZ01003424">
    <property type="protein sequence ID" value="JAC81715.1"/>
    <property type="molecule type" value="Transcribed_RNA"/>
</dbReference>
<reference evidence="1" key="1">
    <citation type="submission" date="2014-05" db="EMBL/GenBank/DDBJ databases">
        <title>The transcriptome of the halophilic microalga Tetraselmis sp. GSL018 isolated from the Great Salt Lake, Utah.</title>
        <authorList>
            <person name="Jinkerson R.E."/>
            <person name="D'Adamo S."/>
            <person name="Posewitz M.C."/>
        </authorList>
    </citation>
    <scope>NUCLEOTIDE SEQUENCE</scope>
    <source>
        <strain evidence="1">GSL018</strain>
    </source>
</reference>
<name>A0A061SFS1_9CHLO</name>
<dbReference type="AlphaFoldDB" id="A0A061SFS1"/>
<gene>
    <name evidence="1" type="ORF">TSPGSL018_7293</name>
</gene>
<organism evidence="1">
    <name type="scientific">Tetraselmis sp. GSL018</name>
    <dbReference type="NCBI Taxonomy" id="582737"/>
    <lineage>
        <taxon>Eukaryota</taxon>
        <taxon>Viridiplantae</taxon>
        <taxon>Chlorophyta</taxon>
        <taxon>core chlorophytes</taxon>
        <taxon>Chlorodendrophyceae</taxon>
        <taxon>Chlorodendrales</taxon>
        <taxon>Chlorodendraceae</taxon>
        <taxon>Tetraselmis</taxon>
    </lineage>
</organism>
<accession>A0A061SFS1</accession>
<dbReference type="PANTHER" id="PTHR46201:SF9">
    <property type="entry name" value="PHD FINGER PROTEIN MALE MEIOCYTE DEATH 1"/>
    <property type="match status" value="1"/>
</dbReference>
<sequence>MSVEDKGRVTPFVAPVPRPTPWLREELPVYIGPFRSNVAAFLDEFSREVELASPSPAVSLRMVELYSDRGRLPMRIYTEHVSEATAFCEQCRCIGWQGHPVCRVRYHFVLPARLDNNP</sequence>
<dbReference type="PANTHER" id="PTHR46201">
    <property type="entry name" value="PHD FINGER PROTEIN MALE MEIOCYTE DEATH 1-RELATED"/>
    <property type="match status" value="1"/>
</dbReference>
<proteinExistence type="predicted"/>
<evidence type="ECO:0000313" key="1">
    <source>
        <dbReference type="EMBL" id="JAC81715.1"/>
    </source>
</evidence>
<protein>
    <submittedName>
        <fullName evidence="1">Uncharacterized protein</fullName>
    </submittedName>
</protein>